<comment type="caution">
    <text evidence="5">Lacks conserved residue(s) required for the propagation of feature annotation.</text>
</comment>
<dbReference type="InterPro" id="IPR004556">
    <property type="entry name" value="HemK-like"/>
</dbReference>
<dbReference type="AlphaFoldDB" id="A0AAN2C9S6"/>
<feature type="domain" description="Methyltransferase small" evidence="6">
    <location>
        <begin position="106"/>
        <end position="192"/>
    </location>
</feature>
<organism evidence="8 9">
    <name type="scientific">Vulcanimicrobium alpinum</name>
    <dbReference type="NCBI Taxonomy" id="3016050"/>
    <lineage>
        <taxon>Bacteria</taxon>
        <taxon>Bacillati</taxon>
        <taxon>Vulcanimicrobiota</taxon>
        <taxon>Vulcanimicrobiia</taxon>
        <taxon>Vulcanimicrobiales</taxon>
        <taxon>Vulcanimicrobiaceae</taxon>
        <taxon>Vulcanimicrobium</taxon>
    </lineage>
</organism>
<evidence type="ECO:0000256" key="5">
    <source>
        <dbReference type="HAMAP-Rule" id="MF_02126"/>
    </source>
</evidence>
<dbReference type="KEGG" id="vab:WPS_16170"/>
<evidence type="ECO:0000256" key="4">
    <source>
        <dbReference type="ARBA" id="ARBA00048391"/>
    </source>
</evidence>
<dbReference type="Pfam" id="PF17827">
    <property type="entry name" value="PrmC_N"/>
    <property type="match status" value="1"/>
</dbReference>
<name>A0AAN2C9S6_UNVUL</name>
<protein>
    <recommendedName>
        <fullName evidence="5">Release factor glutamine methyltransferase</fullName>
        <shortName evidence="5">RF MTase</shortName>
        <ecNumber evidence="5">2.1.1.297</ecNumber>
    </recommendedName>
    <alternativeName>
        <fullName evidence="5">N5-glutamine methyltransferase PrmC</fullName>
    </alternativeName>
    <alternativeName>
        <fullName evidence="5">Protein-(glutamine-N5) MTase PrmC</fullName>
    </alternativeName>
    <alternativeName>
        <fullName evidence="5">Protein-glutamine N-methyltransferase PrmC</fullName>
    </alternativeName>
</protein>
<proteinExistence type="inferred from homology"/>
<evidence type="ECO:0000313" key="8">
    <source>
        <dbReference type="EMBL" id="BDE06341.1"/>
    </source>
</evidence>
<evidence type="ECO:0000256" key="3">
    <source>
        <dbReference type="ARBA" id="ARBA00022691"/>
    </source>
</evidence>
<evidence type="ECO:0000259" key="6">
    <source>
        <dbReference type="Pfam" id="PF05175"/>
    </source>
</evidence>
<feature type="binding site" evidence="5">
    <location>
        <begin position="121"/>
        <end position="125"/>
    </location>
    <ligand>
        <name>S-adenosyl-L-methionine</name>
        <dbReference type="ChEBI" id="CHEBI:59789"/>
    </ligand>
</feature>
<feature type="binding site" evidence="5">
    <location>
        <position position="189"/>
    </location>
    <ligand>
        <name>S-adenosyl-L-methionine</name>
        <dbReference type="ChEBI" id="CHEBI:59789"/>
    </ligand>
</feature>
<dbReference type="GO" id="GO:0032259">
    <property type="term" value="P:methylation"/>
    <property type="evidence" value="ECO:0007669"/>
    <property type="project" value="UniProtKB-KW"/>
</dbReference>
<keyword evidence="3 5" id="KW-0949">S-adenosyl-L-methionine</keyword>
<keyword evidence="9" id="KW-1185">Reference proteome</keyword>
<dbReference type="Proteomes" id="UP001317532">
    <property type="component" value="Chromosome"/>
</dbReference>
<dbReference type="Gene3D" id="3.40.50.150">
    <property type="entry name" value="Vaccinia Virus protein VP39"/>
    <property type="match status" value="1"/>
</dbReference>
<dbReference type="PANTHER" id="PTHR18895">
    <property type="entry name" value="HEMK METHYLTRANSFERASE"/>
    <property type="match status" value="1"/>
</dbReference>
<dbReference type="InterPro" id="IPR040758">
    <property type="entry name" value="PrmC_N"/>
</dbReference>
<feature type="domain" description="Release factor glutamine methyltransferase N-terminal" evidence="7">
    <location>
        <begin position="5"/>
        <end position="74"/>
    </location>
</feature>
<gene>
    <name evidence="5 8" type="primary">prmC</name>
    <name evidence="8" type="ORF">WPS_16170</name>
</gene>
<dbReference type="InterPro" id="IPR029063">
    <property type="entry name" value="SAM-dependent_MTases_sf"/>
</dbReference>
<dbReference type="PANTHER" id="PTHR18895:SF74">
    <property type="entry name" value="MTRF1L RELEASE FACTOR GLUTAMINE METHYLTRANSFERASE"/>
    <property type="match status" value="1"/>
</dbReference>
<dbReference type="CDD" id="cd02440">
    <property type="entry name" value="AdoMet_MTases"/>
    <property type="match status" value="1"/>
</dbReference>
<sequence length="288" mass="30393">MTIGEALRDAAVRLEPIGGTGRLDAVFLLAHAGGVSRQEMIAHAERRLDDDVAQRFAALVEQRAAGMPMAYVTGEAGFYGRMFGVDRRVLVPRPETEIAIEWAVRHLRAIGRENGSAADVGTGSGAIAVTLACELPGLGVCASDVSFAALAVARRNAARNNVFQHVTFLTGDLAAPLLRFAPYDAVVANLPYVPTAECAGPPDPVSYEPLVARDGGPDGLELYRRFLPDLARLVAPRGIAILEAAPANARTLEALVGQALPHAGVETIRDYADLDRFVIAVIPPANGG</sequence>
<keyword evidence="2 5" id="KW-0808">Transferase</keyword>
<dbReference type="RefSeq" id="WP_317997306.1">
    <property type="nucleotide sequence ID" value="NZ_AP025523.1"/>
</dbReference>
<dbReference type="Gene3D" id="1.10.8.10">
    <property type="entry name" value="DNA helicase RuvA subunit, C-terminal domain"/>
    <property type="match status" value="1"/>
</dbReference>
<reference evidence="8 9" key="1">
    <citation type="journal article" date="2022" name="ISME Commun">
        <title>Vulcanimicrobium alpinus gen. nov. sp. nov., the first cultivated representative of the candidate phylum 'Eremiobacterota', is a metabolically versatile aerobic anoxygenic phototroph.</title>
        <authorList>
            <person name="Yabe S."/>
            <person name="Muto K."/>
            <person name="Abe K."/>
            <person name="Yokota A."/>
            <person name="Staudigel H."/>
            <person name="Tebo B.M."/>
        </authorList>
    </citation>
    <scope>NUCLEOTIDE SEQUENCE [LARGE SCALE GENOMIC DNA]</scope>
    <source>
        <strain evidence="8 9">WC8-2</strain>
    </source>
</reference>
<accession>A0AAN2C9S6</accession>
<evidence type="ECO:0000313" key="9">
    <source>
        <dbReference type="Proteomes" id="UP001317532"/>
    </source>
</evidence>
<keyword evidence="1 5" id="KW-0489">Methyltransferase</keyword>
<dbReference type="SUPFAM" id="SSF53335">
    <property type="entry name" value="S-adenosyl-L-methionine-dependent methyltransferases"/>
    <property type="match status" value="1"/>
</dbReference>
<dbReference type="EMBL" id="AP025523">
    <property type="protein sequence ID" value="BDE06341.1"/>
    <property type="molecule type" value="Genomic_DNA"/>
</dbReference>
<dbReference type="NCBIfam" id="TIGR00536">
    <property type="entry name" value="hemK_fam"/>
    <property type="match status" value="1"/>
</dbReference>
<feature type="binding site" evidence="5">
    <location>
        <position position="144"/>
    </location>
    <ligand>
        <name>S-adenosyl-L-methionine</name>
        <dbReference type="ChEBI" id="CHEBI:59789"/>
    </ligand>
</feature>
<dbReference type="Pfam" id="PF05175">
    <property type="entry name" value="MTS"/>
    <property type="match status" value="1"/>
</dbReference>
<evidence type="ECO:0000259" key="7">
    <source>
        <dbReference type="Pfam" id="PF17827"/>
    </source>
</evidence>
<dbReference type="NCBIfam" id="TIGR03534">
    <property type="entry name" value="RF_mod_PrmC"/>
    <property type="match status" value="1"/>
</dbReference>
<dbReference type="InterPro" id="IPR007848">
    <property type="entry name" value="Small_mtfrase_dom"/>
</dbReference>
<evidence type="ECO:0000256" key="1">
    <source>
        <dbReference type="ARBA" id="ARBA00022603"/>
    </source>
</evidence>
<comment type="function">
    <text evidence="5">Methylates the class 1 translation termination release factors RF1/PrfA and RF2/PrfB on the glutamine residue of the universally conserved GGQ motif.</text>
</comment>
<dbReference type="EC" id="2.1.1.297" evidence="5"/>
<dbReference type="InterPro" id="IPR050320">
    <property type="entry name" value="N5-glutamine_MTase"/>
</dbReference>
<dbReference type="GO" id="GO:0102559">
    <property type="term" value="F:peptide chain release factor N(5)-glutamine methyltransferase activity"/>
    <property type="evidence" value="ECO:0007669"/>
    <property type="project" value="UniProtKB-EC"/>
</dbReference>
<dbReference type="InterPro" id="IPR019874">
    <property type="entry name" value="RF_methyltr_PrmC"/>
</dbReference>
<dbReference type="HAMAP" id="MF_02126">
    <property type="entry name" value="RF_methyltr_PrmC"/>
    <property type="match status" value="1"/>
</dbReference>
<comment type="catalytic activity">
    <reaction evidence="4 5">
        <text>L-glutaminyl-[peptide chain release factor] + S-adenosyl-L-methionine = N(5)-methyl-L-glutaminyl-[peptide chain release factor] + S-adenosyl-L-homocysteine + H(+)</text>
        <dbReference type="Rhea" id="RHEA:42896"/>
        <dbReference type="Rhea" id="RHEA-COMP:10271"/>
        <dbReference type="Rhea" id="RHEA-COMP:10272"/>
        <dbReference type="ChEBI" id="CHEBI:15378"/>
        <dbReference type="ChEBI" id="CHEBI:30011"/>
        <dbReference type="ChEBI" id="CHEBI:57856"/>
        <dbReference type="ChEBI" id="CHEBI:59789"/>
        <dbReference type="ChEBI" id="CHEBI:61891"/>
        <dbReference type="EC" id="2.1.1.297"/>
    </reaction>
</comment>
<evidence type="ECO:0000256" key="2">
    <source>
        <dbReference type="ARBA" id="ARBA00022679"/>
    </source>
</evidence>
<comment type="similarity">
    <text evidence="5">Belongs to the protein N5-glutamine methyltransferase family. PrmC subfamily.</text>
</comment>